<dbReference type="Pfam" id="PF13102">
    <property type="entry name" value="Phage_int_SAM_5"/>
    <property type="match status" value="1"/>
</dbReference>
<keyword evidence="3" id="KW-0175">Coiled coil</keyword>
<dbReference type="GO" id="GO:0015074">
    <property type="term" value="P:DNA integration"/>
    <property type="evidence" value="ECO:0007669"/>
    <property type="project" value="InterPro"/>
</dbReference>
<dbReference type="InterPro" id="IPR011010">
    <property type="entry name" value="DNA_brk_join_enz"/>
</dbReference>
<keyword evidence="6" id="KW-1185">Reference proteome</keyword>
<proteinExistence type="predicted"/>
<dbReference type="InterPro" id="IPR010998">
    <property type="entry name" value="Integrase_recombinase_N"/>
</dbReference>
<feature type="domain" description="Tyr recombinase" evidence="4">
    <location>
        <begin position="255"/>
        <end position="445"/>
    </location>
</feature>
<evidence type="ECO:0000256" key="3">
    <source>
        <dbReference type="SAM" id="Coils"/>
    </source>
</evidence>
<feature type="coiled-coil region" evidence="3">
    <location>
        <begin position="86"/>
        <end position="113"/>
    </location>
</feature>
<dbReference type="GO" id="GO:0003677">
    <property type="term" value="F:DNA binding"/>
    <property type="evidence" value="ECO:0007669"/>
    <property type="project" value="UniProtKB-KW"/>
</dbReference>
<dbReference type="Proteomes" id="UP000184050">
    <property type="component" value="Unassembled WGS sequence"/>
</dbReference>
<dbReference type="Pfam" id="PF17293">
    <property type="entry name" value="Arm-DNA-bind_5"/>
    <property type="match status" value="1"/>
</dbReference>
<dbReference type="SUPFAM" id="SSF56349">
    <property type="entry name" value="DNA breaking-rejoining enzymes"/>
    <property type="match status" value="1"/>
</dbReference>
<dbReference type="InterPro" id="IPR025269">
    <property type="entry name" value="SAM-like_dom"/>
</dbReference>
<accession>A0A1M6H4R2</accession>
<evidence type="ECO:0000259" key="4">
    <source>
        <dbReference type="PROSITE" id="PS51898"/>
    </source>
</evidence>
<dbReference type="Gene3D" id="1.10.150.130">
    <property type="match status" value="1"/>
</dbReference>
<dbReference type="OrthoDB" id="1493636at2"/>
<dbReference type="EMBL" id="FQZE01000012">
    <property type="protein sequence ID" value="SHJ17112.1"/>
    <property type="molecule type" value="Genomic_DNA"/>
</dbReference>
<gene>
    <name evidence="5" type="ORF">SAMN05444280_11281</name>
</gene>
<name>A0A1M6H4R2_9BACT</name>
<dbReference type="InterPro" id="IPR002104">
    <property type="entry name" value="Integrase_catalytic"/>
</dbReference>
<dbReference type="STRING" id="1168035.SAMN05444280_11281"/>
<dbReference type="PROSITE" id="PS51898">
    <property type="entry name" value="TYR_RECOMBINASE"/>
    <property type="match status" value="1"/>
</dbReference>
<dbReference type="Gene3D" id="1.10.443.10">
    <property type="entry name" value="Intergrase catalytic core"/>
    <property type="match status" value="1"/>
</dbReference>
<dbReference type="AlphaFoldDB" id="A0A1M6H4R2"/>
<dbReference type="GO" id="GO:0006310">
    <property type="term" value="P:DNA recombination"/>
    <property type="evidence" value="ECO:0007669"/>
    <property type="project" value="UniProtKB-KW"/>
</dbReference>
<evidence type="ECO:0000256" key="2">
    <source>
        <dbReference type="ARBA" id="ARBA00023172"/>
    </source>
</evidence>
<dbReference type="InterPro" id="IPR035386">
    <property type="entry name" value="Arm-DNA-bind_5"/>
</dbReference>
<organism evidence="5 6">
    <name type="scientific">Tangfeifania diversioriginum</name>
    <dbReference type="NCBI Taxonomy" id="1168035"/>
    <lineage>
        <taxon>Bacteria</taxon>
        <taxon>Pseudomonadati</taxon>
        <taxon>Bacteroidota</taxon>
        <taxon>Bacteroidia</taxon>
        <taxon>Marinilabiliales</taxon>
        <taxon>Prolixibacteraceae</taxon>
        <taxon>Tangfeifania</taxon>
    </lineage>
</organism>
<dbReference type="RefSeq" id="WP_073168793.1">
    <property type="nucleotide sequence ID" value="NZ_FQZE01000012.1"/>
</dbReference>
<dbReference type="InterPro" id="IPR013762">
    <property type="entry name" value="Integrase-like_cat_sf"/>
</dbReference>
<evidence type="ECO:0000313" key="5">
    <source>
        <dbReference type="EMBL" id="SHJ17112.1"/>
    </source>
</evidence>
<reference evidence="5 6" key="1">
    <citation type="submission" date="2016-11" db="EMBL/GenBank/DDBJ databases">
        <authorList>
            <person name="Jaros S."/>
            <person name="Januszkiewicz K."/>
            <person name="Wedrychowicz H."/>
        </authorList>
    </citation>
    <scope>NUCLEOTIDE SEQUENCE [LARGE SCALE GENOMIC DNA]</scope>
    <source>
        <strain evidence="5 6">DSM 27063</strain>
    </source>
</reference>
<dbReference type="Pfam" id="PF00589">
    <property type="entry name" value="Phage_integrase"/>
    <property type="match status" value="1"/>
</dbReference>
<sequence length="464" mass="55565">MANYSFTLRNQYKPGTESIQKEIRETTDAKKRNRKFESILSDKQVPIRLTIGFDRSHRFHCKTGMKILPKHWDFEKRQMKWQAAGSQNFNKRLNDLKENVQNYYDELMLLDEKPSYEQLRELIQEYVTTNTKPRFSEKEKSFFEVYDEFLERKSKELSHKTIQKFNSSKKMLETFIGKYYKYFNFDNIDINFIDKYKSYLLYEAYNQKTKSKGYRDDTAAKYVENLKNFLRWSYERGFHSNDIFQHSQFRAKRNYNLDIVTMTIHELKKFYEYDLRETPSLERARDLFCFQAFTGQRWGDIENFDRKDLHTDTWIFEALKTRKETIIPLVGYSAPAMDILKKYNYELPAISNQKTNDYLKLAAAKAKLNRDVEINRSQGNKKLNITKQLHEVISTHMARRTAVSILLNVYRVPVNQVMEITGHTDYKTLKRYIDKDRESLRTNLEKTRSVTDIMKVVKPESKTA</sequence>
<keyword evidence="1" id="KW-0238">DNA-binding</keyword>
<evidence type="ECO:0000313" key="6">
    <source>
        <dbReference type="Proteomes" id="UP000184050"/>
    </source>
</evidence>
<protein>
    <submittedName>
        <fullName evidence="5">Site-specific recombinase XerD</fullName>
    </submittedName>
</protein>
<keyword evidence="2" id="KW-0233">DNA recombination</keyword>
<evidence type="ECO:0000256" key="1">
    <source>
        <dbReference type="ARBA" id="ARBA00023125"/>
    </source>
</evidence>